<sequence>NTIMLIFAEEKNNKLVPLQKVIINACVVDMIAEVNIVQVYQNLEEDKIEAIYKFMVNDTAAVCGFEATIDERKFIGIQGYWASLLEEQDSDVLKCSVGNIMPRQKVEIKIKYVIELQNDAESDSVRLILPATIAPKYGSYYFNRKRDTKISDSSDYSPIEFFITCRMSSSINSIKSPSHPDHIFIDDKDNEQGISKVTSNKDLYYLENDFILLIKSQDIGKP</sequence>
<evidence type="ECO:0000313" key="1">
    <source>
        <dbReference type="EMBL" id="CAG8698136.1"/>
    </source>
</evidence>
<evidence type="ECO:0000313" key="2">
    <source>
        <dbReference type="Proteomes" id="UP000789702"/>
    </source>
</evidence>
<gene>
    <name evidence="1" type="ORF">DHETER_LOCUS11616</name>
</gene>
<keyword evidence="2" id="KW-1185">Reference proteome</keyword>
<protein>
    <submittedName>
        <fullName evidence="1">13043_t:CDS:1</fullName>
    </submittedName>
</protein>
<reference evidence="1" key="1">
    <citation type="submission" date="2021-06" db="EMBL/GenBank/DDBJ databases">
        <authorList>
            <person name="Kallberg Y."/>
            <person name="Tangrot J."/>
            <person name="Rosling A."/>
        </authorList>
    </citation>
    <scope>NUCLEOTIDE SEQUENCE</scope>
    <source>
        <strain evidence="1">IL203A</strain>
    </source>
</reference>
<comment type="caution">
    <text evidence="1">The sequence shown here is derived from an EMBL/GenBank/DDBJ whole genome shotgun (WGS) entry which is preliminary data.</text>
</comment>
<feature type="non-terminal residue" evidence="1">
    <location>
        <position position="1"/>
    </location>
</feature>
<dbReference type="EMBL" id="CAJVPU010025963">
    <property type="protein sequence ID" value="CAG8698136.1"/>
    <property type="molecule type" value="Genomic_DNA"/>
</dbReference>
<name>A0ACA9PAB8_9GLOM</name>
<organism evidence="1 2">
    <name type="scientific">Dentiscutata heterogama</name>
    <dbReference type="NCBI Taxonomy" id="1316150"/>
    <lineage>
        <taxon>Eukaryota</taxon>
        <taxon>Fungi</taxon>
        <taxon>Fungi incertae sedis</taxon>
        <taxon>Mucoromycota</taxon>
        <taxon>Glomeromycotina</taxon>
        <taxon>Glomeromycetes</taxon>
        <taxon>Diversisporales</taxon>
        <taxon>Gigasporaceae</taxon>
        <taxon>Dentiscutata</taxon>
    </lineage>
</organism>
<feature type="non-terminal residue" evidence="1">
    <location>
        <position position="222"/>
    </location>
</feature>
<dbReference type="Proteomes" id="UP000789702">
    <property type="component" value="Unassembled WGS sequence"/>
</dbReference>
<proteinExistence type="predicted"/>
<accession>A0ACA9PAB8</accession>